<proteinExistence type="predicted"/>
<dbReference type="EMBL" id="JAPWIE010000013">
    <property type="protein sequence ID" value="MCZ4553856.1"/>
    <property type="molecule type" value="Genomic_DNA"/>
</dbReference>
<reference evidence="2" key="1">
    <citation type="submission" date="2022-12" db="EMBL/GenBank/DDBJ databases">
        <authorList>
            <person name="Krivoruchko A.V."/>
            <person name="Elkin A."/>
        </authorList>
    </citation>
    <scope>NUCLEOTIDE SEQUENCE</scope>
    <source>
        <strain evidence="2">IEGM 1388</strain>
    </source>
</reference>
<sequence>MSDVVPSPVQRLIDATNAGDTSAFLAGFTEDGAVDDWGRTFRGSDAITDWSNAEFIGKQVTLDITTADVSGHVTTIVAQVGGNGFNGPSTFGFTTAGDRVSLMTITG</sequence>
<dbReference type="SUPFAM" id="SSF54427">
    <property type="entry name" value="NTF2-like"/>
    <property type="match status" value="1"/>
</dbReference>
<protein>
    <submittedName>
        <fullName evidence="2">Nuclear transport factor 2 family protein</fullName>
    </submittedName>
</protein>
<dbReference type="Pfam" id="PF12680">
    <property type="entry name" value="SnoaL_2"/>
    <property type="match status" value="1"/>
</dbReference>
<keyword evidence="3" id="KW-1185">Reference proteome</keyword>
<name>A0ABT4N6D6_GORRU</name>
<evidence type="ECO:0000313" key="2">
    <source>
        <dbReference type="EMBL" id="MCZ4553856.1"/>
    </source>
</evidence>
<dbReference type="Gene3D" id="3.10.450.50">
    <property type="match status" value="1"/>
</dbReference>
<dbReference type="RefSeq" id="WP_084834556.1">
    <property type="nucleotide sequence ID" value="NZ_JAPWIE010000013.1"/>
</dbReference>
<evidence type="ECO:0000259" key="1">
    <source>
        <dbReference type="Pfam" id="PF12680"/>
    </source>
</evidence>
<comment type="caution">
    <text evidence="2">The sequence shown here is derived from an EMBL/GenBank/DDBJ whole genome shotgun (WGS) entry which is preliminary data.</text>
</comment>
<gene>
    <name evidence="2" type="ORF">O4213_27970</name>
</gene>
<dbReference type="InterPro" id="IPR037401">
    <property type="entry name" value="SnoaL-like"/>
</dbReference>
<evidence type="ECO:0000313" key="3">
    <source>
        <dbReference type="Proteomes" id="UP001067235"/>
    </source>
</evidence>
<organism evidence="2 3">
    <name type="scientific">Gordonia rubripertincta</name>
    <name type="common">Rhodococcus corallinus</name>
    <dbReference type="NCBI Taxonomy" id="36822"/>
    <lineage>
        <taxon>Bacteria</taxon>
        <taxon>Bacillati</taxon>
        <taxon>Actinomycetota</taxon>
        <taxon>Actinomycetes</taxon>
        <taxon>Mycobacteriales</taxon>
        <taxon>Gordoniaceae</taxon>
        <taxon>Gordonia</taxon>
    </lineage>
</organism>
<dbReference type="Proteomes" id="UP001067235">
    <property type="component" value="Unassembled WGS sequence"/>
</dbReference>
<accession>A0ABT4N6D6</accession>
<dbReference type="InterPro" id="IPR032710">
    <property type="entry name" value="NTF2-like_dom_sf"/>
</dbReference>
<feature type="domain" description="SnoaL-like" evidence="1">
    <location>
        <begin position="9"/>
        <end position="95"/>
    </location>
</feature>